<organism evidence="1">
    <name type="scientific">Salix viminalis</name>
    <name type="common">Common osier</name>
    <name type="synonym">Basket willow</name>
    <dbReference type="NCBI Taxonomy" id="40686"/>
    <lineage>
        <taxon>Eukaryota</taxon>
        <taxon>Viridiplantae</taxon>
        <taxon>Streptophyta</taxon>
        <taxon>Embryophyta</taxon>
        <taxon>Tracheophyta</taxon>
        <taxon>Spermatophyta</taxon>
        <taxon>Magnoliopsida</taxon>
        <taxon>eudicotyledons</taxon>
        <taxon>Gunneridae</taxon>
        <taxon>Pentapetalae</taxon>
        <taxon>rosids</taxon>
        <taxon>fabids</taxon>
        <taxon>Malpighiales</taxon>
        <taxon>Salicaceae</taxon>
        <taxon>Saliceae</taxon>
        <taxon>Salix</taxon>
    </lineage>
</organism>
<proteinExistence type="predicted"/>
<name>A0A6N2MEW7_SALVM</name>
<evidence type="ECO:0000313" key="1">
    <source>
        <dbReference type="EMBL" id="VFU51474.1"/>
    </source>
</evidence>
<gene>
    <name evidence="1" type="ORF">SVIM_LOCUS348124</name>
</gene>
<reference evidence="1" key="1">
    <citation type="submission" date="2019-03" db="EMBL/GenBank/DDBJ databases">
        <authorList>
            <person name="Mank J."/>
            <person name="Almeida P."/>
        </authorList>
    </citation>
    <scope>NUCLEOTIDE SEQUENCE</scope>
    <source>
        <strain evidence="1">78183</strain>
    </source>
</reference>
<sequence length="104" mass="11923">MELCKNYRLLCNGFEPVGTLRFCDSNSLALSANGEELNGERKACWLVEGEEKLRRIAWQLLGVLLKKMRRASRRKRRKVFISDSRSFFGKKSVGLRIEEGNVGT</sequence>
<dbReference type="EMBL" id="CAADRP010001763">
    <property type="protein sequence ID" value="VFU51474.1"/>
    <property type="molecule type" value="Genomic_DNA"/>
</dbReference>
<accession>A0A6N2MEW7</accession>
<dbReference type="AlphaFoldDB" id="A0A6N2MEW7"/>
<protein>
    <submittedName>
        <fullName evidence="1">Uncharacterized protein</fullName>
    </submittedName>
</protein>